<dbReference type="SUPFAM" id="SSF51735">
    <property type="entry name" value="NAD(P)-binding Rossmann-fold domains"/>
    <property type="match status" value="1"/>
</dbReference>
<evidence type="ECO:0000313" key="3">
    <source>
        <dbReference type="Proteomes" id="UP000621560"/>
    </source>
</evidence>
<gene>
    <name evidence="2" type="ORF">IDH44_18135</name>
</gene>
<keyword evidence="3" id="KW-1185">Reference proteome</keyword>
<sequence>MQTIGFIDYYLDEWHANKYPQWIEAASGGELKVTCAYGMVDAPSGRTNAAWASEMGIELLGSIEEVVARCDYLIVLSPDHPQYHEELARLPLQSGKPTYVDKTFAPDRAIALRLFELARQHGTPLFSSSALRFAAEYEAAAGKRLDTLVSRGPGRYGNYAVHQLESIAMLMGTDASRIMAVGTQQAPSLLLQYPDGRQASMTHMAGSPFALAWLEDGGQAGEAVAEGDFFASFIANLVQFFRTGQPPVAPSVTVAVMTYIEYGAKAMQTPYQWVDLPAVQGE</sequence>
<comment type="caution">
    <text evidence="2">The sequence shown here is derived from an EMBL/GenBank/DDBJ whole genome shotgun (WGS) entry which is preliminary data.</text>
</comment>
<dbReference type="AlphaFoldDB" id="A0A927BUL3"/>
<reference evidence="2" key="1">
    <citation type="submission" date="2020-09" db="EMBL/GenBank/DDBJ databases">
        <title>A novel bacterium of genus Paenibacillus, isolated from South China Sea.</title>
        <authorList>
            <person name="Huang H."/>
            <person name="Mo K."/>
            <person name="Hu Y."/>
        </authorList>
    </citation>
    <scope>NUCLEOTIDE SEQUENCE</scope>
    <source>
        <strain evidence="2">IB182496</strain>
    </source>
</reference>
<dbReference type="GO" id="GO:0000166">
    <property type="term" value="F:nucleotide binding"/>
    <property type="evidence" value="ECO:0007669"/>
    <property type="project" value="InterPro"/>
</dbReference>
<dbReference type="InterPro" id="IPR000683">
    <property type="entry name" value="Gfo/Idh/MocA-like_OxRdtase_N"/>
</dbReference>
<organism evidence="2 3">
    <name type="scientific">Paenibacillus sabuli</name>
    <dbReference type="NCBI Taxonomy" id="2772509"/>
    <lineage>
        <taxon>Bacteria</taxon>
        <taxon>Bacillati</taxon>
        <taxon>Bacillota</taxon>
        <taxon>Bacilli</taxon>
        <taxon>Bacillales</taxon>
        <taxon>Paenibacillaceae</taxon>
        <taxon>Paenibacillus</taxon>
    </lineage>
</organism>
<proteinExistence type="predicted"/>
<evidence type="ECO:0000259" key="1">
    <source>
        <dbReference type="Pfam" id="PF01408"/>
    </source>
</evidence>
<dbReference type="EMBL" id="JACXIZ010000032">
    <property type="protein sequence ID" value="MBD2847122.1"/>
    <property type="molecule type" value="Genomic_DNA"/>
</dbReference>
<accession>A0A927BUL3</accession>
<feature type="domain" description="Gfo/Idh/MocA-like oxidoreductase N-terminal" evidence="1">
    <location>
        <begin position="40"/>
        <end position="125"/>
    </location>
</feature>
<dbReference type="RefSeq" id="WP_190920142.1">
    <property type="nucleotide sequence ID" value="NZ_JACXIZ010000032.1"/>
</dbReference>
<dbReference type="InterPro" id="IPR036291">
    <property type="entry name" value="NAD(P)-bd_dom_sf"/>
</dbReference>
<dbReference type="Proteomes" id="UP000621560">
    <property type="component" value="Unassembled WGS sequence"/>
</dbReference>
<evidence type="ECO:0000313" key="2">
    <source>
        <dbReference type="EMBL" id="MBD2847122.1"/>
    </source>
</evidence>
<dbReference type="Pfam" id="PF01408">
    <property type="entry name" value="GFO_IDH_MocA"/>
    <property type="match status" value="1"/>
</dbReference>
<protein>
    <recommendedName>
        <fullName evidence="1">Gfo/Idh/MocA-like oxidoreductase N-terminal domain-containing protein</fullName>
    </recommendedName>
</protein>
<name>A0A927BUL3_9BACL</name>
<dbReference type="Gene3D" id="3.40.50.720">
    <property type="entry name" value="NAD(P)-binding Rossmann-like Domain"/>
    <property type="match status" value="1"/>
</dbReference>